<proteinExistence type="predicted"/>
<reference evidence="3" key="1">
    <citation type="submission" date="2017-02" db="EMBL/GenBank/DDBJ databases">
        <authorList>
            <person name="Tafer H."/>
            <person name="Lopandic K."/>
        </authorList>
    </citation>
    <scope>NUCLEOTIDE SEQUENCE [LARGE SCALE GENOMIC DNA]</scope>
    <source>
        <strain evidence="3">CBS 366.77</strain>
    </source>
</reference>
<dbReference type="STRING" id="2070753.A0A3A2ZX01"/>
<protein>
    <submittedName>
        <fullName evidence="2">3-dehydroshikimate dehydratase</fullName>
    </submittedName>
</protein>
<comment type="caution">
    <text evidence="2">The sequence shown here is derived from an EMBL/GenBank/DDBJ whole genome shotgun (WGS) entry which is preliminary data.</text>
</comment>
<dbReference type="InterPro" id="IPR050312">
    <property type="entry name" value="IolE/XylAMocC-like"/>
</dbReference>
<dbReference type="Proteomes" id="UP000266188">
    <property type="component" value="Unassembled WGS sequence"/>
</dbReference>
<dbReference type="PANTHER" id="PTHR12110:SF21">
    <property type="entry name" value="XYLOSE ISOMERASE-LIKE TIM BARREL DOMAIN-CONTAINING PROTEIN"/>
    <property type="match status" value="1"/>
</dbReference>
<evidence type="ECO:0000259" key="1">
    <source>
        <dbReference type="Pfam" id="PF01261"/>
    </source>
</evidence>
<dbReference type="Gene3D" id="3.20.20.150">
    <property type="entry name" value="Divalent-metal-dependent TIM barrel enzymes"/>
    <property type="match status" value="1"/>
</dbReference>
<gene>
    <name evidence="2" type="ORF">PHISCL_03806</name>
</gene>
<keyword evidence="3" id="KW-1185">Reference proteome</keyword>
<organism evidence="2 3">
    <name type="scientific">Aspergillus sclerotialis</name>
    <dbReference type="NCBI Taxonomy" id="2070753"/>
    <lineage>
        <taxon>Eukaryota</taxon>
        <taxon>Fungi</taxon>
        <taxon>Dikarya</taxon>
        <taxon>Ascomycota</taxon>
        <taxon>Pezizomycotina</taxon>
        <taxon>Eurotiomycetes</taxon>
        <taxon>Eurotiomycetidae</taxon>
        <taxon>Eurotiales</taxon>
        <taxon>Aspergillaceae</taxon>
        <taxon>Aspergillus</taxon>
        <taxon>Aspergillus subgen. Polypaecilum</taxon>
    </lineage>
</organism>
<name>A0A3A2ZX01_9EURO</name>
<evidence type="ECO:0000313" key="3">
    <source>
        <dbReference type="Proteomes" id="UP000266188"/>
    </source>
</evidence>
<dbReference type="OrthoDB" id="5360893at2759"/>
<accession>A0A3A2ZX01</accession>
<sequence length="355" mass="40112">MSSHLLPAIPNMSLGAPGVHSLPSKLHQASIHGFQGIELFIEDLNSLAETSFSGNHLAAAHHVRNLCDKLNLTIICLQPFLFYEGLLDRTQHDHLLNTKLTHWFKISRILGTDLIQVPSNFLPADPETGELKTSGDMDLIISDLQKIADIGAAQDPPFRFVYEAISWGNHVYNWEDSYRIVEEVNRPNFGLCLDTFHILARVYADPLSPTFITSTAKQDLQACLASLRRIDPRRIYYIQVVDGERLNSALDETHPFYVKGRPCRMSWSRNARLFPFEEERGAFMPVLEVVKAILDAGFEGWVSLELFHRDLARKDDTVPAEYAARGIESLRELGRRLSDLNVRSAAETGVVQHRL</sequence>
<feature type="domain" description="Xylose isomerase-like TIM barrel" evidence="1">
    <location>
        <begin position="28"/>
        <end position="332"/>
    </location>
</feature>
<dbReference type="EMBL" id="MVGC01000103">
    <property type="protein sequence ID" value="RJE23834.1"/>
    <property type="molecule type" value="Genomic_DNA"/>
</dbReference>
<evidence type="ECO:0000313" key="2">
    <source>
        <dbReference type="EMBL" id="RJE23834.1"/>
    </source>
</evidence>
<dbReference type="PANTHER" id="PTHR12110">
    <property type="entry name" value="HYDROXYPYRUVATE ISOMERASE"/>
    <property type="match status" value="1"/>
</dbReference>
<dbReference type="SUPFAM" id="SSF51658">
    <property type="entry name" value="Xylose isomerase-like"/>
    <property type="match status" value="1"/>
</dbReference>
<dbReference type="Pfam" id="PF01261">
    <property type="entry name" value="AP_endonuc_2"/>
    <property type="match status" value="1"/>
</dbReference>
<dbReference type="InterPro" id="IPR036237">
    <property type="entry name" value="Xyl_isomerase-like_sf"/>
</dbReference>
<dbReference type="InterPro" id="IPR013022">
    <property type="entry name" value="Xyl_isomerase-like_TIM-brl"/>
</dbReference>
<dbReference type="AlphaFoldDB" id="A0A3A2ZX01"/>